<dbReference type="SUPFAM" id="SSF57850">
    <property type="entry name" value="RING/U-box"/>
    <property type="match status" value="1"/>
</dbReference>
<dbReference type="Gene3D" id="3.30.40.10">
    <property type="entry name" value="Zinc/RING finger domain, C3HC4 (zinc finger)"/>
    <property type="match status" value="1"/>
</dbReference>
<organism evidence="2 3">
    <name type="scientific">Chrysophaeum taylorii</name>
    <dbReference type="NCBI Taxonomy" id="2483200"/>
    <lineage>
        <taxon>Eukaryota</taxon>
        <taxon>Sar</taxon>
        <taxon>Stramenopiles</taxon>
        <taxon>Ochrophyta</taxon>
        <taxon>Pelagophyceae</taxon>
        <taxon>Pelagomonadales</taxon>
        <taxon>Pelagomonadaceae</taxon>
        <taxon>Chrysophaeum</taxon>
    </lineage>
</organism>
<proteinExistence type="predicted"/>
<dbReference type="PANTHER" id="PTHR23315:SF7">
    <property type="entry name" value="U-BOX DOMAIN-CONTAINING PROTEIN 4"/>
    <property type="match status" value="1"/>
</dbReference>
<protein>
    <recommendedName>
        <fullName evidence="4">RING-type E3 ubiquitin transferase</fullName>
    </recommendedName>
</protein>
<feature type="region of interest" description="Disordered" evidence="1">
    <location>
        <begin position="343"/>
        <end position="371"/>
    </location>
</feature>
<evidence type="ECO:0008006" key="4">
    <source>
        <dbReference type="Google" id="ProtNLM"/>
    </source>
</evidence>
<dbReference type="SMART" id="SM00185">
    <property type="entry name" value="ARM"/>
    <property type="match status" value="6"/>
</dbReference>
<evidence type="ECO:0000313" key="2">
    <source>
        <dbReference type="EMBL" id="KAJ8602199.1"/>
    </source>
</evidence>
<accession>A0AAD7UCZ2</accession>
<dbReference type="Gene3D" id="1.25.10.10">
    <property type="entry name" value="Leucine-rich Repeat Variant"/>
    <property type="match status" value="1"/>
</dbReference>
<dbReference type="Proteomes" id="UP001230188">
    <property type="component" value="Unassembled WGS sequence"/>
</dbReference>
<reference evidence="2" key="1">
    <citation type="submission" date="2023-01" db="EMBL/GenBank/DDBJ databases">
        <title>Metagenome sequencing of chrysophaentin producing Chrysophaeum taylorii.</title>
        <authorList>
            <person name="Davison J."/>
            <person name="Bewley C."/>
        </authorList>
    </citation>
    <scope>NUCLEOTIDE SEQUENCE</scope>
    <source>
        <strain evidence="2">NIES-1699</strain>
    </source>
</reference>
<dbReference type="SUPFAM" id="SSF48371">
    <property type="entry name" value="ARM repeat"/>
    <property type="match status" value="1"/>
</dbReference>
<sequence length="627" mass="66038">MARVICPLTNAVPAEPVFLFAPSGRTFERRALEQRLWKEPNVDPSTGKTCPMRLEFAPIVRVSGGGGGDEITPAKAALERQFPGVGGAVYDVVAASNDGARGAAASRLLAACKEAPEHKNSVRLLGGVAALVQVLRDAAAATTSEASVGDTTLLESTRAILRADPGIEAIAAGAVSATIVLVDVRDARERDNTALVELWTRLAANGAYAAALVEAETTPLVSAVVGIVKRGRDEASQILAAQAILTIVTDSSFSSSQNATNERFSGGGDMEPLVDLWTASKTDEARDALAKALAKCVVKHSKVCDISPLVWLVERATTAAPGSHDVAMRALVRAVSQSSIRESYRRSSNVRPSRETVEAPPTPMSSSSSSDLVMEDTIDPLVWLLITGGGRDDNWGVKEAAALGLWRIGKHSAAMCADIVDAGALPALVRLVDRGETDGAKAAGAKLLSVVATTSAGRDVVSTEPAVIPALVRLMNLGKTDVPREAAVVALERLARDHDSNRIAVASSSAIASLTRLIYRGCTDAAEEAATLLLANLAGSNTQKQKIVQAGAITPLLKLVEFGETARVKDAAANTLKLLADHSKTRGSVAKELDLRPSIRRRIMWSSERKAIHERIDELKLSMMASD</sequence>
<name>A0AAD7UCZ2_9STRA</name>
<comment type="caution">
    <text evidence="2">The sequence shown here is derived from an EMBL/GenBank/DDBJ whole genome shotgun (WGS) entry which is preliminary data.</text>
</comment>
<dbReference type="InterPro" id="IPR016024">
    <property type="entry name" value="ARM-type_fold"/>
</dbReference>
<dbReference type="CDD" id="cd16453">
    <property type="entry name" value="RING-Ubox"/>
    <property type="match status" value="1"/>
</dbReference>
<dbReference type="AlphaFoldDB" id="A0AAD7UCZ2"/>
<dbReference type="InterPro" id="IPR011989">
    <property type="entry name" value="ARM-like"/>
</dbReference>
<dbReference type="InterPro" id="IPR000225">
    <property type="entry name" value="Armadillo"/>
</dbReference>
<dbReference type="EMBL" id="JAQMWT010000388">
    <property type="protein sequence ID" value="KAJ8602199.1"/>
    <property type="molecule type" value="Genomic_DNA"/>
</dbReference>
<dbReference type="InterPro" id="IPR013083">
    <property type="entry name" value="Znf_RING/FYVE/PHD"/>
</dbReference>
<keyword evidence="3" id="KW-1185">Reference proteome</keyword>
<dbReference type="PANTHER" id="PTHR23315">
    <property type="entry name" value="U BOX DOMAIN-CONTAINING"/>
    <property type="match status" value="1"/>
</dbReference>
<gene>
    <name evidence="2" type="ORF">CTAYLR_003607</name>
</gene>
<evidence type="ECO:0000256" key="1">
    <source>
        <dbReference type="SAM" id="MobiDB-lite"/>
    </source>
</evidence>
<evidence type="ECO:0000313" key="3">
    <source>
        <dbReference type="Proteomes" id="UP001230188"/>
    </source>
</evidence>